<dbReference type="InterPro" id="IPR036866">
    <property type="entry name" value="RibonucZ/Hydroxyglut_hydro"/>
</dbReference>
<evidence type="ECO:0000256" key="13">
    <source>
        <dbReference type="ARBA" id="ARBA00023242"/>
    </source>
</evidence>
<gene>
    <name evidence="18" type="ORF">P3T76_012645</name>
</gene>
<keyword evidence="19" id="KW-1185">Reference proteome</keyword>
<dbReference type="InterPro" id="IPR050503">
    <property type="entry name" value="cAMP-dep_PK_reg_su-like"/>
</dbReference>
<keyword evidence="5" id="KW-0678">Repressor</keyword>
<dbReference type="PANTHER" id="PTHR11635">
    <property type="entry name" value="CAMP-DEPENDENT PROTEIN KINASE REGULATORY CHAIN"/>
    <property type="match status" value="1"/>
</dbReference>
<feature type="signal peptide" evidence="16">
    <location>
        <begin position="1"/>
        <end position="27"/>
    </location>
</feature>
<dbReference type="SUPFAM" id="SSF56281">
    <property type="entry name" value="Metallo-hydrolase/oxidoreductase"/>
    <property type="match status" value="1"/>
</dbReference>
<feature type="compositionally biased region" description="Low complexity" evidence="15">
    <location>
        <begin position="950"/>
        <end position="970"/>
    </location>
</feature>
<evidence type="ECO:0000256" key="7">
    <source>
        <dbReference type="ARBA" id="ARBA00022737"/>
    </source>
</evidence>
<dbReference type="GO" id="GO:0034236">
    <property type="term" value="F:protein kinase A catalytic subunit binding"/>
    <property type="evidence" value="ECO:0007669"/>
    <property type="project" value="TreeGrafter"/>
</dbReference>
<evidence type="ECO:0000256" key="10">
    <source>
        <dbReference type="ARBA" id="ARBA00022842"/>
    </source>
</evidence>
<evidence type="ECO:0000256" key="3">
    <source>
        <dbReference type="ARBA" id="ARBA00004496"/>
    </source>
</evidence>
<dbReference type="CDD" id="cd00038">
    <property type="entry name" value="CAP_ED"/>
    <property type="match status" value="1"/>
</dbReference>
<evidence type="ECO:0000256" key="15">
    <source>
        <dbReference type="SAM" id="MobiDB-lite"/>
    </source>
</evidence>
<dbReference type="FunFam" id="3.60.15.10:FF:000029">
    <property type="entry name" value="Cyclic nucleotide-binding domain protein"/>
    <property type="match status" value="1"/>
</dbReference>
<evidence type="ECO:0000256" key="4">
    <source>
        <dbReference type="ARBA" id="ARBA00022490"/>
    </source>
</evidence>
<dbReference type="Proteomes" id="UP001259832">
    <property type="component" value="Unassembled WGS sequence"/>
</dbReference>
<evidence type="ECO:0000256" key="11">
    <source>
        <dbReference type="ARBA" id="ARBA00023015"/>
    </source>
</evidence>
<evidence type="ECO:0000256" key="14">
    <source>
        <dbReference type="ARBA" id="ARBA00061002"/>
    </source>
</evidence>
<evidence type="ECO:0000256" key="5">
    <source>
        <dbReference type="ARBA" id="ARBA00022491"/>
    </source>
</evidence>
<reference evidence="18" key="1">
    <citation type="submission" date="2023-08" db="EMBL/GenBank/DDBJ databases">
        <title>Reference Genome Resource for the Citrus Pathogen Phytophthora citrophthora.</title>
        <authorList>
            <person name="Moller H."/>
            <person name="Coetzee B."/>
            <person name="Rose L.J."/>
            <person name="Van Niekerk J.M."/>
        </authorList>
    </citation>
    <scope>NUCLEOTIDE SEQUENCE</scope>
    <source>
        <strain evidence="18">STE-U-9442</strain>
    </source>
</reference>
<dbReference type="SMART" id="SM01401">
    <property type="entry name" value="Sds3"/>
    <property type="match status" value="1"/>
</dbReference>
<feature type="compositionally biased region" description="Basic and acidic residues" evidence="15">
    <location>
        <begin position="916"/>
        <end position="925"/>
    </location>
</feature>
<organism evidence="18 19">
    <name type="scientific">Phytophthora citrophthora</name>
    <dbReference type="NCBI Taxonomy" id="4793"/>
    <lineage>
        <taxon>Eukaryota</taxon>
        <taxon>Sar</taxon>
        <taxon>Stramenopiles</taxon>
        <taxon>Oomycota</taxon>
        <taxon>Peronosporomycetes</taxon>
        <taxon>Peronosporales</taxon>
        <taxon>Peronosporaceae</taxon>
        <taxon>Phytophthora</taxon>
    </lineage>
</organism>
<feature type="chain" id="PRO_5042006642" evidence="16">
    <location>
        <begin position="28"/>
        <end position="1373"/>
    </location>
</feature>
<dbReference type="InterPro" id="IPR014710">
    <property type="entry name" value="RmlC-like_jellyroll"/>
</dbReference>
<dbReference type="InterPro" id="IPR018490">
    <property type="entry name" value="cNMP-bd_dom_sf"/>
</dbReference>
<dbReference type="Gene3D" id="3.60.15.10">
    <property type="entry name" value="Ribonuclease Z/Hydroxyacylglutathione hydrolase-like"/>
    <property type="match status" value="1"/>
</dbReference>
<dbReference type="Pfam" id="PF08598">
    <property type="entry name" value="Sds3"/>
    <property type="match status" value="1"/>
</dbReference>
<dbReference type="GO" id="GO:0016787">
    <property type="term" value="F:hydrolase activity"/>
    <property type="evidence" value="ECO:0007669"/>
    <property type="project" value="UniProtKB-KW"/>
</dbReference>
<evidence type="ECO:0000256" key="1">
    <source>
        <dbReference type="ARBA" id="ARBA00001946"/>
    </source>
</evidence>
<keyword evidence="12" id="KW-0804">Transcription</keyword>
<feature type="compositionally biased region" description="Low complexity" evidence="15">
    <location>
        <begin position="773"/>
        <end position="792"/>
    </location>
</feature>
<keyword evidence="4" id="KW-0963">Cytoplasm</keyword>
<dbReference type="GO" id="GO:0005654">
    <property type="term" value="C:nucleoplasm"/>
    <property type="evidence" value="ECO:0007669"/>
    <property type="project" value="UniProtKB-ARBA"/>
</dbReference>
<dbReference type="InterPro" id="IPR001279">
    <property type="entry name" value="Metallo-B-lactamas"/>
</dbReference>
<dbReference type="GO" id="GO:0005829">
    <property type="term" value="C:cytosol"/>
    <property type="evidence" value="ECO:0007669"/>
    <property type="project" value="UniProtKB-ARBA"/>
</dbReference>
<keyword evidence="13" id="KW-0539">Nucleus</keyword>
<dbReference type="Pfam" id="PF23023">
    <property type="entry name" value="Anti-Pycsar_Apyc1"/>
    <property type="match status" value="1"/>
</dbReference>
<comment type="subcellular location">
    <subcellularLocation>
        <location evidence="3">Cytoplasm</location>
    </subcellularLocation>
    <subcellularLocation>
        <location evidence="2">Nucleus</location>
    </subcellularLocation>
</comment>
<proteinExistence type="inferred from homology"/>
<feature type="compositionally biased region" description="Basic and acidic residues" evidence="15">
    <location>
        <begin position="1171"/>
        <end position="1198"/>
    </location>
</feature>
<dbReference type="Gene3D" id="2.60.120.10">
    <property type="entry name" value="Jelly Rolls"/>
    <property type="match status" value="2"/>
</dbReference>
<evidence type="ECO:0000256" key="8">
    <source>
        <dbReference type="ARBA" id="ARBA00022741"/>
    </source>
</evidence>
<feature type="compositionally biased region" description="Low complexity" evidence="15">
    <location>
        <begin position="1030"/>
        <end position="1046"/>
    </location>
</feature>
<dbReference type="CDD" id="cd07738">
    <property type="entry name" value="DdPDE5-like_MBL-fold"/>
    <property type="match status" value="1"/>
</dbReference>
<feature type="region of interest" description="Disordered" evidence="15">
    <location>
        <begin position="773"/>
        <end position="795"/>
    </location>
</feature>
<keyword evidence="6" id="KW-0479">Metal-binding</keyword>
<keyword evidence="10" id="KW-0460">Magnesium</keyword>
<name>A0AAD9G4K1_9STRA</name>
<dbReference type="SMART" id="SM00849">
    <property type="entry name" value="Lactamase_B"/>
    <property type="match status" value="1"/>
</dbReference>
<dbReference type="GO" id="GO:0030552">
    <property type="term" value="F:cAMP binding"/>
    <property type="evidence" value="ECO:0007669"/>
    <property type="project" value="TreeGrafter"/>
</dbReference>
<evidence type="ECO:0000256" key="16">
    <source>
        <dbReference type="SAM" id="SignalP"/>
    </source>
</evidence>
<accession>A0AAD9G4K1</accession>
<dbReference type="GO" id="GO:0046872">
    <property type="term" value="F:metal ion binding"/>
    <property type="evidence" value="ECO:0007669"/>
    <property type="project" value="UniProtKB-KW"/>
</dbReference>
<comment type="caution">
    <text evidence="18">The sequence shown here is derived from an EMBL/GenBank/DDBJ whole genome shotgun (WGS) entry which is preliminary data.</text>
</comment>
<evidence type="ECO:0000256" key="9">
    <source>
        <dbReference type="ARBA" id="ARBA00022801"/>
    </source>
</evidence>
<dbReference type="InterPro" id="IPR000595">
    <property type="entry name" value="cNMP-bd_dom"/>
</dbReference>
<evidence type="ECO:0000256" key="12">
    <source>
        <dbReference type="ARBA" id="ARBA00023163"/>
    </source>
</evidence>
<evidence type="ECO:0000313" key="18">
    <source>
        <dbReference type="EMBL" id="KAK1931713.1"/>
    </source>
</evidence>
<feature type="region of interest" description="Disordered" evidence="15">
    <location>
        <begin position="915"/>
        <end position="1057"/>
    </location>
</feature>
<keyword evidence="8" id="KW-0547">Nucleotide-binding</keyword>
<keyword evidence="9" id="KW-0378">Hydrolase</keyword>
<dbReference type="GO" id="GO:0010468">
    <property type="term" value="P:regulation of gene expression"/>
    <property type="evidence" value="ECO:0007669"/>
    <property type="project" value="UniProtKB-ARBA"/>
</dbReference>
<feature type="domain" description="Cyclic nucleotide-binding" evidence="17">
    <location>
        <begin position="557"/>
        <end position="694"/>
    </location>
</feature>
<dbReference type="GO" id="GO:0005952">
    <property type="term" value="C:cAMP-dependent protein kinase complex"/>
    <property type="evidence" value="ECO:0007669"/>
    <property type="project" value="InterPro"/>
</dbReference>
<evidence type="ECO:0000256" key="6">
    <source>
        <dbReference type="ARBA" id="ARBA00022723"/>
    </source>
</evidence>
<comment type="similarity">
    <text evidence="14">Belongs to the metallo-beta-lactamase superfamily. cNMP phosphodiesterase family.</text>
</comment>
<dbReference type="InterPro" id="IPR013907">
    <property type="entry name" value="Sds3"/>
</dbReference>
<protein>
    <submittedName>
        <fullName evidence="18">cGMP-dependent 3</fullName>
    </submittedName>
</protein>
<dbReference type="PANTHER" id="PTHR11635:SF152">
    <property type="entry name" value="CAMP-DEPENDENT PROTEIN KINASE TYPE I REGULATORY SUBUNIT-RELATED"/>
    <property type="match status" value="1"/>
</dbReference>
<keyword evidence="7" id="KW-0677">Repeat</keyword>
<feature type="compositionally biased region" description="Basic and acidic residues" evidence="15">
    <location>
        <begin position="985"/>
        <end position="1009"/>
    </location>
</feature>
<sequence>MPRSPLFFAFYTTLSILICNSLGRVRSSYCAVRVTKPQAVSTPSTQAADPTTTVASLTGENSNLSNPGTGPTLETIKLPRGGVVACTSIGPVQLGMPPETIKDSMKLGLPVPRHYIVPSEPFTKTLGANMGVNVAEFEFPAYCNFFFKRQCVNLIVTSADVETRIRQVFQETLFGPVELDLRNDFAQDIPPEQFPDLRKELEYFRKFGDTLISLDMLLTFTHFDDNGEAKISQLGAPSETPPLTIRKGDGCFTIDDGAHGSVTLEDAVDLPPPPSSVNSHLDSFYPPAFGVTVLGNSHGFDPNGKTSGYVLWINHRGIMIDPPPFSSSILSANNIPALMIDGVILTHCHADHDAGTFQKILQEGRVALITTDTIYRSFLRKYSALSGFEPSFLERVLDHRLVRINDVTQIRGAEFRFFYSLHSIPCVGFEVTYGDKKIAFSGDHLNDVEKIHQLESEGVLSPARAQELLNFPWHCDAILHEAGVPPIHTPLKTLMALDEEIRKKVYVVHTAAKDLPENCGLRGAPEGVHNTITLPVSRLPENAGALEILDLVRKVDLFAELTLNHAYEILQMARKVEYAKGQIVSKSGSVAGIFYIIIVGEAQAVYNKEPPAVVEGAPVPKPITRGRDNSTRRRLSMLSLAKQYRPGDYFDLQSLLTPNWALPYDMVASTKLSLLEFNALDFNWFLRRTSSFERIQQLAQSRLYFSYDIVESNQVFRRLTSAQRTALEIILRPRDVTEGQVLWNIGDKCSSAVIVDKGQFLLKIAQTSTVTSSPVRSSSLSGPSRSRPSSPGQTISLMTRKSLNRIIPMDLSMMNSNPNSNKDSEALQEVSLRHGGFAGDVDRLTSSEDTTHATSLVCTHAGSVFMIQKHDLQIFLLENPGLLMSLSGTGPVLNLLIPWSHFQKAASWSILMPMERSSRRDRSREPEDDTNSDTGASTRLRSRRSRDTRNSAADSTSDGADTDGSSAGNATASPQRRQRRSSGRKASDETRKSTRELRSADEHQSSRSGDEDEEDENNDKDNDGGRKRSLSNISNTSSTSASSMMSEPLTEEQRRTRVDQQMAELEQKKKMVEDGTLAEFCRRVAAFKEERNRLLQTAELHKNLQLKNGEDLYKFDVQQAHHLWENDRKVLQEELLVKVDAVMAKLQAEIKVLSKPGAKIADIVKKPKQKPRTDDADRTKADAAVVKEKAEESKKNNDPEQEEGEVSEPPAEKKQVALVKRRKMDPTAISDPVEVSKLLPVEDVRLQFDDISTDIAAIVGDRKDTSKTTVEKLPNNGKLPFKLERRRLFCGEYIFEDGDEVHVSMPLVDEKYTGTISSITDDAIYIKLASGEKARIFLPHLERRRCELKPLLRATPSTGSLRSLGWTEYDTLY</sequence>
<evidence type="ECO:0000256" key="2">
    <source>
        <dbReference type="ARBA" id="ARBA00004123"/>
    </source>
</evidence>
<comment type="cofactor">
    <cofactor evidence="1">
        <name>Mg(2+)</name>
        <dbReference type="ChEBI" id="CHEBI:18420"/>
    </cofactor>
</comment>
<dbReference type="SUPFAM" id="SSF51206">
    <property type="entry name" value="cAMP-binding domain-like"/>
    <property type="match status" value="2"/>
</dbReference>
<dbReference type="PROSITE" id="PS50042">
    <property type="entry name" value="CNMP_BINDING_3"/>
    <property type="match status" value="1"/>
</dbReference>
<dbReference type="GO" id="GO:0004862">
    <property type="term" value="F:cAMP-dependent protein kinase inhibitor activity"/>
    <property type="evidence" value="ECO:0007669"/>
    <property type="project" value="TreeGrafter"/>
</dbReference>
<keyword evidence="11" id="KW-0805">Transcription regulation</keyword>
<keyword evidence="16" id="KW-0732">Signal</keyword>
<dbReference type="EMBL" id="JASMQC010000032">
    <property type="protein sequence ID" value="KAK1931713.1"/>
    <property type="molecule type" value="Genomic_DNA"/>
</dbReference>
<evidence type="ECO:0000313" key="19">
    <source>
        <dbReference type="Proteomes" id="UP001259832"/>
    </source>
</evidence>
<evidence type="ECO:0000259" key="17">
    <source>
        <dbReference type="PROSITE" id="PS50042"/>
    </source>
</evidence>
<feature type="region of interest" description="Disordered" evidence="15">
    <location>
        <begin position="1163"/>
        <end position="1219"/>
    </location>
</feature>